<feature type="transmembrane region" description="Helical" evidence="1">
    <location>
        <begin position="154"/>
        <end position="174"/>
    </location>
</feature>
<dbReference type="AlphaFoldDB" id="A0A7S1XAG2"/>
<feature type="transmembrane region" description="Helical" evidence="1">
    <location>
        <begin position="225"/>
        <end position="246"/>
    </location>
</feature>
<dbReference type="PANTHER" id="PTHR34679">
    <property type="match status" value="1"/>
</dbReference>
<proteinExistence type="predicted"/>
<gene>
    <name evidence="2" type="ORF">CCAE0312_LOCUS361</name>
</gene>
<evidence type="ECO:0000313" key="2">
    <source>
        <dbReference type="EMBL" id="CAD9221628.1"/>
    </source>
</evidence>
<organism evidence="2">
    <name type="scientific">Compsopogon caeruleus</name>
    <dbReference type="NCBI Taxonomy" id="31354"/>
    <lineage>
        <taxon>Eukaryota</taxon>
        <taxon>Rhodophyta</taxon>
        <taxon>Compsopogonophyceae</taxon>
        <taxon>Compsopogonales</taxon>
        <taxon>Compsopogonaceae</taxon>
        <taxon>Compsopogon</taxon>
    </lineage>
</organism>
<protein>
    <recommendedName>
        <fullName evidence="3">DUF4079 domain-containing protein</fullName>
    </recommendedName>
</protein>
<dbReference type="InterPro" id="IPR025067">
    <property type="entry name" value="DUF4079"/>
</dbReference>
<keyword evidence="1" id="KW-1133">Transmembrane helix</keyword>
<dbReference type="EMBL" id="HBGH01000696">
    <property type="protein sequence ID" value="CAD9221628.1"/>
    <property type="molecule type" value="Transcribed_RNA"/>
</dbReference>
<reference evidence="2" key="1">
    <citation type="submission" date="2021-01" db="EMBL/GenBank/DDBJ databases">
        <authorList>
            <person name="Corre E."/>
            <person name="Pelletier E."/>
            <person name="Niang G."/>
            <person name="Scheremetjew M."/>
            <person name="Finn R."/>
            <person name="Kale V."/>
            <person name="Holt S."/>
            <person name="Cochrane G."/>
            <person name="Meng A."/>
            <person name="Brown T."/>
            <person name="Cohen L."/>
        </authorList>
    </citation>
    <scope>NUCLEOTIDE SEQUENCE</scope>
    <source>
        <strain evidence="2">SAG 36.94</strain>
    </source>
</reference>
<keyword evidence="1" id="KW-0812">Transmembrane</keyword>
<evidence type="ECO:0008006" key="3">
    <source>
        <dbReference type="Google" id="ProtNLM"/>
    </source>
</evidence>
<feature type="transmembrane region" description="Helical" evidence="1">
    <location>
        <begin position="194"/>
        <end position="213"/>
    </location>
</feature>
<accession>A0A7S1XAG2</accession>
<sequence>MAFVWVNLASDGLGWSSSFGVTGRVPPCVGLSRRLRCSSVRRVLMMAEERKETSHVVEDREESMEECLPQWVVMLAVPLISQMLDPTSVWAAEAAQADSALKALFKTKVLSMAHPVAMGWFLLGALYTFYLGWKAQQVRKVGPEERKELIKGQFGKKHFETSSIIMTLMTIFTFEGMANTYTRTGKLFPGPHLYAGLGLVALMTVMASLVPAMQKGESWAKDVHFALAFVAIALFGWQAQSGLVIVGKLLGWS</sequence>
<dbReference type="Pfam" id="PF13301">
    <property type="entry name" value="DUF4079"/>
    <property type="match status" value="1"/>
</dbReference>
<dbReference type="PANTHER" id="PTHR34679:SF2">
    <property type="entry name" value="OS02G0122500 PROTEIN"/>
    <property type="match status" value="1"/>
</dbReference>
<keyword evidence="1" id="KW-0472">Membrane</keyword>
<evidence type="ECO:0000256" key="1">
    <source>
        <dbReference type="SAM" id="Phobius"/>
    </source>
</evidence>
<name>A0A7S1XAG2_9RHOD</name>
<feature type="transmembrane region" description="Helical" evidence="1">
    <location>
        <begin position="112"/>
        <end position="133"/>
    </location>
</feature>